<gene>
    <name evidence="10" type="ORF">PBRASI_LOCUS1585</name>
</gene>
<keyword evidence="3" id="KW-0963">Cytoplasm</keyword>
<evidence type="ECO:0000256" key="1">
    <source>
        <dbReference type="ARBA" id="ARBA00004514"/>
    </source>
</evidence>
<dbReference type="InterPro" id="IPR051855">
    <property type="entry name" value="eIF2B_beta_subunit"/>
</dbReference>
<evidence type="ECO:0000256" key="4">
    <source>
        <dbReference type="ARBA" id="ARBA00022540"/>
    </source>
</evidence>
<comment type="subcellular location">
    <subcellularLocation>
        <location evidence="1">Cytoplasm</location>
        <location evidence="1">Cytosol</location>
    </subcellularLocation>
</comment>
<dbReference type="GO" id="GO:0005851">
    <property type="term" value="C:eukaryotic translation initiation factor 2B complex"/>
    <property type="evidence" value="ECO:0007669"/>
    <property type="project" value="UniProtKB-ARBA"/>
</dbReference>
<dbReference type="Pfam" id="PF01008">
    <property type="entry name" value="IF-2B"/>
    <property type="match status" value="1"/>
</dbReference>
<evidence type="ECO:0000313" key="11">
    <source>
        <dbReference type="Proteomes" id="UP000789739"/>
    </source>
</evidence>
<dbReference type="Proteomes" id="UP000789739">
    <property type="component" value="Unassembled WGS sequence"/>
</dbReference>
<reference evidence="10" key="1">
    <citation type="submission" date="2021-06" db="EMBL/GenBank/DDBJ databases">
        <authorList>
            <person name="Kallberg Y."/>
            <person name="Tangrot J."/>
            <person name="Rosling A."/>
        </authorList>
    </citation>
    <scope>NUCLEOTIDE SEQUENCE</scope>
    <source>
        <strain evidence="10">BR232B</strain>
    </source>
</reference>
<evidence type="ECO:0000256" key="8">
    <source>
        <dbReference type="ARBA" id="ARBA00046432"/>
    </source>
</evidence>
<evidence type="ECO:0000313" key="10">
    <source>
        <dbReference type="EMBL" id="CAG8481092.1"/>
    </source>
</evidence>
<evidence type="ECO:0000256" key="3">
    <source>
        <dbReference type="ARBA" id="ARBA00022490"/>
    </source>
</evidence>
<evidence type="ECO:0000256" key="7">
    <source>
        <dbReference type="ARBA" id="ARBA00044228"/>
    </source>
</evidence>
<comment type="caution">
    <text evidence="10">The sequence shown here is derived from an EMBL/GenBank/DDBJ whole genome shotgun (WGS) entry which is preliminary data.</text>
</comment>
<keyword evidence="11" id="KW-1185">Reference proteome</keyword>
<organism evidence="10 11">
    <name type="scientific">Paraglomus brasilianum</name>
    <dbReference type="NCBI Taxonomy" id="144538"/>
    <lineage>
        <taxon>Eukaryota</taxon>
        <taxon>Fungi</taxon>
        <taxon>Fungi incertae sedis</taxon>
        <taxon>Mucoromycota</taxon>
        <taxon>Glomeromycotina</taxon>
        <taxon>Glomeromycetes</taxon>
        <taxon>Paraglomerales</taxon>
        <taxon>Paraglomeraceae</taxon>
        <taxon>Paraglomus</taxon>
    </lineage>
</organism>
<dbReference type="SUPFAM" id="SSF100950">
    <property type="entry name" value="NagB/RpiA/CoA transferase-like"/>
    <property type="match status" value="1"/>
</dbReference>
<dbReference type="GO" id="GO:0003743">
    <property type="term" value="F:translation initiation factor activity"/>
    <property type="evidence" value="ECO:0007669"/>
    <property type="project" value="UniProtKB-KW"/>
</dbReference>
<dbReference type="InterPro" id="IPR037171">
    <property type="entry name" value="NagB/RpiA_transferase-like"/>
</dbReference>
<dbReference type="InterPro" id="IPR000649">
    <property type="entry name" value="IF-2B-related"/>
</dbReference>
<dbReference type="InterPro" id="IPR042529">
    <property type="entry name" value="IF_2B-like_C"/>
</dbReference>
<sequence length="376" mass="41530">MTNSRDLKAQTESLVGRLRRRQVTGSFSVSLATAFLLRSVISTTRWTDVDTLIKLVKNVGRKLVQAQPSELAVGNIVRHVLRVIRDASNDEATEASFMEHAEDKNLFTSQSHSVFKQSTSLLDYSAKDSSARSAGFYTSSSSMINLLGDNGLRQPPNIIQEINEMINELENMYVNIWDQAMEHIHTNEIIMTLGSSKTVEGFLKAAAKKRKFSVVVAETSPRYLGHDLALSLCQVGIDTTVISDSAIFAVMSRVNKVILGTHAVLANGGLIAISGTRLMAAAAKHHSTPVVVCMGLYKLSPLFLYDEDSFNDLESPENVLSFDEGDLVDKATILNPYYDYVSPELVDLYITNTGGHPPSYLYRLINENYDPEDTVI</sequence>
<dbReference type="PANTHER" id="PTHR45859:SF1">
    <property type="entry name" value="TRANSLATION INITIATION FACTOR EIF-2B SUBUNIT BETA"/>
    <property type="match status" value="1"/>
</dbReference>
<evidence type="ECO:0000256" key="5">
    <source>
        <dbReference type="ARBA" id="ARBA00022917"/>
    </source>
</evidence>
<evidence type="ECO:0000256" key="9">
    <source>
        <dbReference type="RuleBase" id="RU003814"/>
    </source>
</evidence>
<comment type="subunit">
    <text evidence="8">Component of the translation initiation factor 2B (eIF2B) complex which is a heterodecamer of two sets of five different subunits: alpha, beta, gamma, delta and epsilon. Subunits alpha, beta and delta comprise a regulatory subcomplex and subunits epsilon and gamma comprise a catalytic subcomplex. Within the complex, the hexameric regulatory complex resides at the center, with the two heterodimeric catalytic subcomplexes bound on opposite sides.</text>
</comment>
<dbReference type="FunFam" id="3.40.50.10470:FF:000009">
    <property type="entry name" value="Translation initiation factor eIF2B subunit"/>
    <property type="match status" value="1"/>
</dbReference>
<dbReference type="AlphaFoldDB" id="A0A9N8WCF4"/>
<proteinExistence type="inferred from homology"/>
<dbReference type="EMBL" id="CAJVPI010000106">
    <property type="protein sequence ID" value="CAG8481092.1"/>
    <property type="molecule type" value="Genomic_DNA"/>
</dbReference>
<evidence type="ECO:0000256" key="6">
    <source>
        <dbReference type="ARBA" id="ARBA00044122"/>
    </source>
</evidence>
<dbReference type="GO" id="GO:0005085">
    <property type="term" value="F:guanyl-nucleotide exchange factor activity"/>
    <property type="evidence" value="ECO:0007669"/>
    <property type="project" value="TreeGrafter"/>
</dbReference>
<accession>A0A9N8WCF4</accession>
<keyword evidence="4" id="KW-0396">Initiation factor</keyword>
<evidence type="ECO:0000256" key="2">
    <source>
        <dbReference type="ARBA" id="ARBA00007251"/>
    </source>
</evidence>
<dbReference type="OrthoDB" id="269919at2759"/>
<keyword evidence="5" id="KW-0648">Protein biosynthesis</keyword>
<comment type="similarity">
    <text evidence="2 9">Belongs to the eIF-2B alpha/beta/delta subunits family.</text>
</comment>
<dbReference type="PANTHER" id="PTHR45859">
    <property type="entry name" value="TRANSLATION INITIATION FACTOR EIF-2B SUBUNIT BETA"/>
    <property type="match status" value="1"/>
</dbReference>
<name>A0A9N8WCF4_9GLOM</name>
<protein>
    <recommendedName>
        <fullName evidence="6">Translation initiation factor eIF2B subunit beta</fullName>
    </recommendedName>
    <alternativeName>
        <fullName evidence="7">eIF2B GDP-GTP exchange factor subunit beta</fullName>
    </alternativeName>
</protein>
<dbReference type="Gene3D" id="3.40.50.10470">
    <property type="entry name" value="Translation initiation factor eif-2b, domain 2"/>
    <property type="match status" value="1"/>
</dbReference>
<dbReference type="GO" id="GO:0005829">
    <property type="term" value="C:cytosol"/>
    <property type="evidence" value="ECO:0007669"/>
    <property type="project" value="UniProtKB-SubCell"/>
</dbReference>